<dbReference type="PANTHER" id="PTHR46796">
    <property type="entry name" value="HTH-TYPE TRANSCRIPTIONAL ACTIVATOR RHAS-RELATED"/>
    <property type="match status" value="1"/>
</dbReference>
<dbReference type="EMBL" id="BNJJ01000044">
    <property type="protein sequence ID" value="GHO89766.1"/>
    <property type="molecule type" value="Genomic_DNA"/>
</dbReference>
<proteinExistence type="predicted"/>
<dbReference type="Pfam" id="PF12833">
    <property type="entry name" value="HTH_18"/>
    <property type="match status" value="1"/>
</dbReference>
<dbReference type="InterPro" id="IPR050204">
    <property type="entry name" value="AraC_XylS_family_regulators"/>
</dbReference>
<gene>
    <name evidence="6" type="ORF">KSZ_77720</name>
</gene>
<sequence>MTTAMELVNGMQALHVAAGWTFAEHAHNGIELVGILQGQVVLEAAQRQWQVKTGQVVSIPPLLPHRWWCHEQSRLNVLHLDYTPRDLAQRLVPGNSPRLITLTKKQVTEYEGLFQRLLDLVDQSPSKQERLLKAYLEVFVLTLLEGDQIQDPTTIAIYEIAAYMQTHLDQPISIAGLAQQFLMAEVTLRRHFRSIFGVSPKQYLLDLRLKEAQHLLATTRLTLQEVAAQTSFFDLAHFSSTFRQHYHVSPSQWRAQHFNQSSPILD</sequence>
<comment type="caution">
    <text evidence="6">The sequence shown here is derived from an EMBL/GenBank/DDBJ whole genome shotgun (WGS) entry which is preliminary data.</text>
</comment>
<evidence type="ECO:0000313" key="7">
    <source>
        <dbReference type="Proteomes" id="UP000635565"/>
    </source>
</evidence>
<evidence type="ECO:0000256" key="2">
    <source>
        <dbReference type="ARBA" id="ARBA00023015"/>
    </source>
</evidence>
<keyword evidence="7" id="KW-1185">Reference proteome</keyword>
<dbReference type="InterPro" id="IPR009057">
    <property type="entry name" value="Homeodomain-like_sf"/>
</dbReference>
<dbReference type="SUPFAM" id="SSF46689">
    <property type="entry name" value="Homeodomain-like"/>
    <property type="match status" value="2"/>
</dbReference>
<dbReference type="Pfam" id="PF02311">
    <property type="entry name" value="AraC_binding"/>
    <property type="match status" value="1"/>
</dbReference>
<keyword evidence="3" id="KW-0238">DNA-binding</keyword>
<reference evidence="6 7" key="1">
    <citation type="journal article" date="2021" name="Int. J. Syst. Evol. Microbiol.">
        <title>Reticulibacter mediterranei gen. nov., sp. nov., within the new family Reticulibacteraceae fam. nov., and Ktedonospora formicarum gen. nov., sp. nov., Ktedonobacter robiniae sp. nov., Dictyobacter formicarum sp. nov. and Dictyobacter arantiisoli sp. nov., belonging to the class Ktedonobacteria.</title>
        <authorList>
            <person name="Yabe S."/>
            <person name="Zheng Y."/>
            <person name="Wang C.M."/>
            <person name="Sakai Y."/>
            <person name="Abe K."/>
            <person name="Yokota A."/>
            <person name="Donadio S."/>
            <person name="Cavaletti L."/>
            <person name="Monciardini P."/>
        </authorList>
    </citation>
    <scope>NUCLEOTIDE SEQUENCE [LARGE SCALE GENOMIC DNA]</scope>
    <source>
        <strain evidence="6 7">SOSP1-9</strain>
    </source>
</reference>
<dbReference type="PROSITE" id="PS01124">
    <property type="entry name" value="HTH_ARAC_FAMILY_2"/>
    <property type="match status" value="1"/>
</dbReference>
<dbReference type="Proteomes" id="UP000635565">
    <property type="component" value="Unassembled WGS sequence"/>
</dbReference>
<keyword evidence="2" id="KW-0805">Transcription regulation</keyword>
<feature type="domain" description="HTH araC/xylS-type" evidence="5">
    <location>
        <begin position="158"/>
        <end position="256"/>
    </location>
</feature>
<accession>A0ABQ3VVH9</accession>
<dbReference type="InterPro" id="IPR014710">
    <property type="entry name" value="RmlC-like_jellyroll"/>
</dbReference>
<dbReference type="RefSeq" id="WP_201367328.1">
    <property type="nucleotide sequence ID" value="NZ_BNJJ01000044.1"/>
</dbReference>
<dbReference type="InterPro" id="IPR037923">
    <property type="entry name" value="HTH-like"/>
</dbReference>
<dbReference type="SMART" id="SM00342">
    <property type="entry name" value="HTH_ARAC"/>
    <property type="match status" value="1"/>
</dbReference>
<keyword evidence="4" id="KW-0804">Transcription</keyword>
<name>A0ABQ3VVH9_9CHLR</name>
<keyword evidence="1" id="KW-0963">Cytoplasm</keyword>
<evidence type="ECO:0000259" key="5">
    <source>
        <dbReference type="PROSITE" id="PS01124"/>
    </source>
</evidence>
<dbReference type="Gene3D" id="1.10.10.60">
    <property type="entry name" value="Homeodomain-like"/>
    <property type="match status" value="1"/>
</dbReference>
<evidence type="ECO:0000256" key="4">
    <source>
        <dbReference type="ARBA" id="ARBA00023163"/>
    </source>
</evidence>
<dbReference type="Gene3D" id="2.60.120.10">
    <property type="entry name" value="Jelly Rolls"/>
    <property type="match status" value="1"/>
</dbReference>
<evidence type="ECO:0000313" key="6">
    <source>
        <dbReference type="EMBL" id="GHO89766.1"/>
    </source>
</evidence>
<dbReference type="InterPro" id="IPR003313">
    <property type="entry name" value="AraC-bd"/>
</dbReference>
<dbReference type="PANTHER" id="PTHR46796:SF13">
    <property type="entry name" value="HTH-TYPE TRANSCRIPTIONAL ACTIVATOR RHAS"/>
    <property type="match status" value="1"/>
</dbReference>
<evidence type="ECO:0000256" key="3">
    <source>
        <dbReference type="ARBA" id="ARBA00023125"/>
    </source>
</evidence>
<evidence type="ECO:0000256" key="1">
    <source>
        <dbReference type="ARBA" id="ARBA00022490"/>
    </source>
</evidence>
<dbReference type="SUPFAM" id="SSF51215">
    <property type="entry name" value="Regulatory protein AraC"/>
    <property type="match status" value="1"/>
</dbReference>
<organism evidence="6 7">
    <name type="scientific">Dictyobacter formicarum</name>
    <dbReference type="NCBI Taxonomy" id="2778368"/>
    <lineage>
        <taxon>Bacteria</taxon>
        <taxon>Bacillati</taxon>
        <taxon>Chloroflexota</taxon>
        <taxon>Ktedonobacteria</taxon>
        <taxon>Ktedonobacterales</taxon>
        <taxon>Dictyobacteraceae</taxon>
        <taxon>Dictyobacter</taxon>
    </lineage>
</organism>
<protein>
    <recommendedName>
        <fullName evidence="5">HTH araC/xylS-type domain-containing protein</fullName>
    </recommendedName>
</protein>
<dbReference type="InterPro" id="IPR018060">
    <property type="entry name" value="HTH_AraC"/>
</dbReference>